<evidence type="ECO:0000313" key="2">
    <source>
        <dbReference type="EMBL" id="CAA9451384.1"/>
    </source>
</evidence>
<feature type="transmembrane region" description="Helical" evidence="1">
    <location>
        <begin position="168"/>
        <end position="187"/>
    </location>
</feature>
<keyword evidence="1" id="KW-0812">Transmembrane</keyword>
<feature type="transmembrane region" description="Helical" evidence="1">
    <location>
        <begin position="100"/>
        <end position="118"/>
    </location>
</feature>
<feature type="transmembrane region" description="Helical" evidence="1">
    <location>
        <begin position="194"/>
        <end position="212"/>
    </location>
</feature>
<name>A0A6J4QRG8_9ACTN</name>
<accession>A0A6J4QRG8</accession>
<organism evidence="2">
    <name type="scientific">uncultured Rubrobacteraceae bacterium</name>
    <dbReference type="NCBI Taxonomy" id="349277"/>
    <lineage>
        <taxon>Bacteria</taxon>
        <taxon>Bacillati</taxon>
        <taxon>Actinomycetota</taxon>
        <taxon>Rubrobacteria</taxon>
        <taxon>Rubrobacterales</taxon>
        <taxon>Rubrobacteraceae</taxon>
        <taxon>environmental samples</taxon>
    </lineage>
</organism>
<dbReference type="AlphaFoldDB" id="A0A6J4QRG8"/>
<dbReference type="EMBL" id="CADCVH010000031">
    <property type="protein sequence ID" value="CAA9451384.1"/>
    <property type="molecule type" value="Genomic_DNA"/>
</dbReference>
<feature type="transmembrane region" description="Helical" evidence="1">
    <location>
        <begin position="74"/>
        <end position="94"/>
    </location>
</feature>
<protein>
    <submittedName>
        <fullName evidence="2">Uncharacterized protein</fullName>
    </submittedName>
</protein>
<reference evidence="2" key="1">
    <citation type="submission" date="2020-02" db="EMBL/GenBank/DDBJ databases">
        <authorList>
            <person name="Meier V. D."/>
        </authorList>
    </citation>
    <scope>NUCLEOTIDE SEQUENCE</scope>
    <source>
        <strain evidence="2">AVDCRST_MAG02</strain>
    </source>
</reference>
<keyword evidence="1" id="KW-1133">Transmembrane helix</keyword>
<feature type="transmembrane region" description="Helical" evidence="1">
    <location>
        <begin position="224"/>
        <end position="244"/>
    </location>
</feature>
<sequence length="256" mass="26476">MRHRPDDARHVAGCDDCQARASLGHTGLDVDLERVWTGVAAEAWATPVAWPERAMGRLLGSPGLARALVTTPSLFLSWILASVAVLAAGVLLAPLSGDPWAALLAPALAGAGIAYAYGPGADPAFELSRTMATSGRMVLLVRALCVFGLNAALGLVASLFSATAVGLTLGWLVPMTTVSALALAAATLSRSANVGVFVALSSWGFVVTTVFARTRDLAVAVESWALMPFYLVATVGLVALTLYVTTGNRGKDLTWG</sequence>
<gene>
    <name evidence="2" type="ORF">AVDCRST_MAG02-1074</name>
</gene>
<feature type="transmembrane region" description="Helical" evidence="1">
    <location>
        <begin position="139"/>
        <end position="162"/>
    </location>
</feature>
<proteinExistence type="predicted"/>
<evidence type="ECO:0000256" key="1">
    <source>
        <dbReference type="SAM" id="Phobius"/>
    </source>
</evidence>
<keyword evidence="1" id="KW-0472">Membrane</keyword>